<evidence type="ECO:0000313" key="11">
    <source>
        <dbReference type="EMBL" id="ODQ59786.1"/>
    </source>
</evidence>
<dbReference type="CDD" id="cd01727">
    <property type="entry name" value="LSm8"/>
    <property type="match status" value="1"/>
</dbReference>
<name>A0A1E3P2S8_WICAA</name>
<reference evidence="11 12" key="1">
    <citation type="journal article" date="2016" name="Proc. Natl. Acad. Sci. U.S.A.">
        <title>Comparative genomics of biotechnologically important yeasts.</title>
        <authorList>
            <person name="Riley R."/>
            <person name="Haridas S."/>
            <person name="Wolfe K.H."/>
            <person name="Lopes M.R."/>
            <person name="Hittinger C.T."/>
            <person name="Goeker M."/>
            <person name="Salamov A.A."/>
            <person name="Wisecaver J.H."/>
            <person name="Long T.M."/>
            <person name="Calvey C.H."/>
            <person name="Aerts A.L."/>
            <person name="Barry K.W."/>
            <person name="Choi C."/>
            <person name="Clum A."/>
            <person name="Coughlan A.Y."/>
            <person name="Deshpande S."/>
            <person name="Douglass A.P."/>
            <person name="Hanson S.J."/>
            <person name="Klenk H.-P."/>
            <person name="LaButti K.M."/>
            <person name="Lapidus A."/>
            <person name="Lindquist E.A."/>
            <person name="Lipzen A.M."/>
            <person name="Meier-Kolthoff J.P."/>
            <person name="Ohm R.A."/>
            <person name="Otillar R.P."/>
            <person name="Pangilinan J.L."/>
            <person name="Peng Y."/>
            <person name="Rokas A."/>
            <person name="Rosa C.A."/>
            <person name="Scheuner C."/>
            <person name="Sibirny A.A."/>
            <person name="Slot J.C."/>
            <person name="Stielow J.B."/>
            <person name="Sun H."/>
            <person name="Kurtzman C.P."/>
            <person name="Blackwell M."/>
            <person name="Grigoriev I.V."/>
            <person name="Jeffries T.W."/>
        </authorList>
    </citation>
    <scope>NUCLEOTIDE SEQUENCE [LARGE SCALE GENOMIC DNA]</scope>
    <source>
        <strain evidence="12">ATCC 58044 / CBS 1984 / NCYC 433 / NRRL Y-366-8</strain>
    </source>
</reference>
<evidence type="ECO:0000256" key="2">
    <source>
        <dbReference type="ARBA" id="ARBA00006850"/>
    </source>
</evidence>
<dbReference type="GO" id="GO:0005688">
    <property type="term" value="C:U6 snRNP"/>
    <property type="evidence" value="ECO:0007669"/>
    <property type="project" value="UniProtKB-UniRule"/>
</dbReference>
<dbReference type="GO" id="GO:0046540">
    <property type="term" value="C:U4/U6 x U5 tri-snRNP complex"/>
    <property type="evidence" value="ECO:0007669"/>
    <property type="project" value="UniProtKB-UniRule"/>
</dbReference>
<dbReference type="FunFam" id="2.30.30.100:FF:000027">
    <property type="entry name" value="U6 snRNA-associated Sm-like protein LSm8"/>
    <property type="match status" value="1"/>
</dbReference>
<keyword evidence="5 9" id="KW-0694">RNA-binding</keyword>
<gene>
    <name evidence="9" type="primary">LSM8</name>
    <name evidence="11" type="ORF">WICANDRAFT_62371</name>
</gene>
<organism evidence="11 12">
    <name type="scientific">Wickerhamomyces anomalus (strain ATCC 58044 / CBS 1984 / NCYC 433 / NRRL Y-366-8)</name>
    <name type="common">Yeast</name>
    <name type="synonym">Hansenula anomala</name>
    <dbReference type="NCBI Taxonomy" id="683960"/>
    <lineage>
        <taxon>Eukaryota</taxon>
        <taxon>Fungi</taxon>
        <taxon>Dikarya</taxon>
        <taxon>Ascomycota</taxon>
        <taxon>Saccharomycotina</taxon>
        <taxon>Saccharomycetes</taxon>
        <taxon>Phaffomycetales</taxon>
        <taxon>Wickerhamomycetaceae</taxon>
        <taxon>Wickerhamomyces</taxon>
    </lineage>
</organism>
<evidence type="ECO:0000256" key="8">
    <source>
        <dbReference type="ARBA" id="ARBA00023274"/>
    </source>
</evidence>
<dbReference type="SMART" id="SM00651">
    <property type="entry name" value="Sm"/>
    <property type="match status" value="1"/>
</dbReference>
<dbReference type="GeneID" id="30200596"/>
<evidence type="ECO:0000256" key="6">
    <source>
        <dbReference type="ARBA" id="ARBA00023187"/>
    </source>
</evidence>
<dbReference type="InterPro" id="IPR001163">
    <property type="entry name" value="Sm_dom_euk/arc"/>
</dbReference>
<keyword evidence="6 9" id="KW-0508">mRNA splicing</keyword>
<comment type="function">
    <text evidence="9">Plays role in pre-mRNA splicing as component of the U4/U6-U5 tri-snRNP complex that is involved in spliceosome assembly, and as component of the precatalytic spliceosome (spliceosome B complex). The heptameric LSM2-8 complex binds specifically to the 3'-terminal U-tract of U6 snRNA.</text>
</comment>
<dbReference type="SUPFAM" id="SSF50182">
    <property type="entry name" value="Sm-like ribonucleoproteins"/>
    <property type="match status" value="1"/>
</dbReference>
<dbReference type="GO" id="GO:0003729">
    <property type="term" value="F:mRNA binding"/>
    <property type="evidence" value="ECO:0007669"/>
    <property type="project" value="TreeGrafter"/>
</dbReference>
<dbReference type="Gene3D" id="2.30.30.100">
    <property type="match status" value="1"/>
</dbReference>
<dbReference type="PANTHER" id="PTHR15588:SF9">
    <property type="entry name" value="U6 SNRNA-ASSOCIATED SM-LIKE PROTEIN LSM8"/>
    <property type="match status" value="1"/>
</dbReference>
<dbReference type="Pfam" id="PF01423">
    <property type="entry name" value="LSM"/>
    <property type="match status" value="1"/>
</dbReference>
<comment type="subunit">
    <text evidence="9">LSm subunits form a heteromer with a doughnut shape.</text>
</comment>
<dbReference type="EMBL" id="KV454210">
    <property type="protein sequence ID" value="ODQ59786.1"/>
    <property type="molecule type" value="Genomic_DNA"/>
</dbReference>
<dbReference type="STRING" id="683960.A0A1E3P2S8"/>
<dbReference type="InterPro" id="IPR034103">
    <property type="entry name" value="Lsm8"/>
</dbReference>
<evidence type="ECO:0000259" key="10">
    <source>
        <dbReference type="PROSITE" id="PS52002"/>
    </source>
</evidence>
<evidence type="ECO:0000256" key="5">
    <source>
        <dbReference type="ARBA" id="ARBA00022884"/>
    </source>
</evidence>
<dbReference type="GO" id="GO:0071011">
    <property type="term" value="C:precatalytic spliceosome"/>
    <property type="evidence" value="ECO:0007669"/>
    <property type="project" value="TreeGrafter"/>
</dbReference>
<sequence>MSSLNAFLEKKVAVITTDGKYFIGTLQGYDNLTNLILSETTERIILQDEDSIVEELGLYVIRGDLVSCVGLIDEEIDKQIDWTKVKGEQLQKTKKSIQ</sequence>
<evidence type="ECO:0000256" key="3">
    <source>
        <dbReference type="ARBA" id="ARBA00022664"/>
    </source>
</evidence>
<dbReference type="GO" id="GO:0000398">
    <property type="term" value="P:mRNA splicing, via spliceosome"/>
    <property type="evidence" value="ECO:0007669"/>
    <property type="project" value="UniProtKB-UniRule"/>
</dbReference>
<dbReference type="Proteomes" id="UP000094112">
    <property type="component" value="Unassembled WGS sequence"/>
</dbReference>
<accession>A0A1E3P2S8</accession>
<dbReference type="PROSITE" id="PS52002">
    <property type="entry name" value="SM"/>
    <property type="match status" value="1"/>
</dbReference>
<dbReference type="PANTHER" id="PTHR15588">
    <property type="entry name" value="LSM1"/>
    <property type="match status" value="1"/>
</dbReference>
<evidence type="ECO:0000313" key="12">
    <source>
        <dbReference type="Proteomes" id="UP000094112"/>
    </source>
</evidence>
<proteinExistence type="inferred from homology"/>
<dbReference type="GO" id="GO:0005682">
    <property type="term" value="C:U5 snRNP"/>
    <property type="evidence" value="ECO:0007669"/>
    <property type="project" value="EnsemblFungi"/>
</dbReference>
<keyword evidence="8 9" id="KW-0687">Ribonucleoprotein</keyword>
<dbReference type="InterPro" id="IPR010920">
    <property type="entry name" value="LSM_dom_sf"/>
</dbReference>
<keyword evidence="7 9" id="KW-0539">Nucleus</keyword>
<comment type="subcellular location">
    <subcellularLocation>
        <location evidence="1 9">Nucleus</location>
    </subcellularLocation>
</comment>
<dbReference type="AlphaFoldDB" id="A0A1E3P2S8"/>
<comment type="similarity">
    <text evidence="2 9">Belongs to the snRNP Sm proteins family.</text>
</comment>
<dbReference type="OrthoDB" id="422364at2759"/>
<keyword evidence="3 9" id="KW-0507">mRNA processing</keyword>
<protein>
    <recommendedName>
        <fullName evidence="9">LSM2-LSM8 complex subunit LSM8</fullName>
    </recommendedName>
</protein>
<dbReference type="GO" id="GO:0030620">
    <property type="term" value="F:U2 snRNA binding"/>
    <property type="evidence" value="ECO:0007669"/>
    <property type="project" value="EnsemblFungi"/>
</dbReference>
<evidence type="ECO:0000256" key="9">
    <source>
        <dbReference type="RuleBase" id="RU365048"/>
    </source>
</evidence>
<dbReference type="InterPro" id="IPR044642">
    <property type="entry name" value="PTHR15588"/>
</dbReference>
<feature type="domain" description="Sm" evidence="10">
    <location>
        <begin position="1"/>
        <end position="75"/>
    </location>
</feature>
<dbReference type="InterPro" id="IPR047575">
    <property type="entry name" value="Sm"/>
</dbReference>
<evidence type="ECO:0000256" key="4">
    <source>
        <dbReference type="ARBA" id="ARBA00022728"/>
    </source>
</evidence>
<keyword evidence="4 9" id="KW-0747">Spliceosome</keyword>
<dbReference type="RefSeq" id="XP_019038993.1">
    <property type="nucleotide sequence ID" value="XM_019183350.1"/>
</dbReference>
<evidence type="ECO:0000256" key="1">
    <source>
        <dbReference type="ARBA" id="ARBA00004123"/>
    </source>
</evidence>
<keyword evidence="12" id="KW-1185">Reference proteome</keyword>
<evidence type="ECO:0000256" key="7">
    <source>
        <dbReference type="ARBA" id="ARBA00023242"/>
    </source>
</evidence>